<dbReference type="Pfam" id="PF03703">
    <property type="entry name" value="bPH_2"/>
    <property type="match status" value="1"/>
</dbReference>
<dbReference type="Proteomes" id="UP000579647">
    <property type="component" value="Unassembled WGS sequence"/>
</dbReference>
<organism evidence="4 5">
    <name type="scientific">Nocardiopsis metallicus</name>
    <dbReference type="NCBI Taxonomy" id="179819"/>
    <lineage>
        <taxon>Bacteria</taxon>
        <taxon>Bacillati</taxon>
        <taxon>Actinomycetota</taxon>
        <taxon>Actinomycetes</taxon>
        <taxon>Streptosporangiales</taxon>
        <taxon>Nocardiopsidaceae</taxon>
        <taxon>Nocardiopsis</taxon>
    </lineage>
</organism>
<sequence length="200" mass="21196">MEEIRERPAGGEPERSADGLQARTGPVGAADEARPGSVDDAFAAPADAPWQRLPTALAWYRRLVTSAACLAVGGGGVLLLLLWGQPLLAGVWAGLLLVAAVVLWFLAGRFQRSWGYAEASAELYLTYGVLVRQLVVVPYGRMQVVDVTADLLEQALGIATVRVRTAASTADTRVVGLPLADAVQLRDRLAARSESFSTGL</sequence>
<evidence type="ECO:0000256" key="1">
    <source>
        <dbReference type="SAM" id="MobiDB-lite"/>
    </source>
</evidence>
<dbReference type="AlphaFoldDB" id="A0A840WWQ4"/>
<dbReference type="PANTHER" id="PTHR34473:SF3">
    <property type="entry name" value="TRANSMEMBRANE PROTEIN-RELATED"/>
    <property type="match status" value="1"/>
</dbReference>
<proteinExistence type="predicted"/>
<evidence type="ECO:0000313" key="4">
    <source>
        <dbReference type="EMBL" id="MBB5494608.1"/>
    </source>
</evidence>
<feature type="region of interest" description="Disordered" evidence="1">
    <location>
        <begin position="1"/>
        <end position="34"/>
    </location>
</feature>
<dbReference type="InterPro" id="IPR005182">
    <property type="entry name" value="YdbS-like_PH"/>
</dbReference>
<accession>A0A840WWQ4</accession>
<gene>
    <name evidence="4" type="ORF">HNR07_005745</name>
</gene>
<dbReference type="PANTHER" id="PTHR34473">
    <property type="entry name" value="UPF0699 TRANSMEMBRANE PROTEIN YDBS"/>
    <property type="match status" value="1"/>
</dbReference>
<keyword evidence="5" id="KW-1185">Reference proteome</keyword>
<dbReference type="EMBL" id="JACHDO010000001">
    <property type="protein sequence ID" value="MBB5494608.1"/>
    <property type="molecule type" value="Genomic_DNA"/>
</dbReference>
<keyword evidence="2" id="KW-1133">Transmembrane helix</keyword>
<comment type="caution">
    <text evidence="4">The sequence shown here is derived from an EMBL/GenBank/DDBJ whole genome shotgun (WGS) entry which is preliminary data.</text>
</comment>
<keyword evidence="2" id="KW-0472">Membrane</keyword>
<evidence type="ECO:0000256" key="2">
    <source>
        <dbReference type="SAM" id="Phobius"/>
    </source>
</evidence>
<feature type="transmembrane region" description="Helical" evidence="2">
    <location>
        <begin position="89"/>
        <end position="107"/>
    </location>
</feature>
<evidence type="ECO:0000259" key="3">
    <source>
        <dbReference type="Pfam" id="PF03703"/>
    </source>
</evidence>
<name>A0A840WWQ4_9ACTN</name>
<feature type="domain" description="YdbS-like PH" evidence="3">
    <location>
        <begin position="112"/>
        <end position="188"/>
    </location>
</feature>
<protein>
    <recommendedName>
        <fullName evidence="3">YdbS-like PH domain-containing protein</fullName>
    </recommendedName>
</protein>
<feature type="transmembrane region" description="Helical" evidence="2">
    <location>
        <begin position="63"/>
        <end position="83"/>
    </location>
</feature>
<keyword evidence="2" id="KW-0812">Transmembrane</keyword>
<evidence type="ECO:0000313" key="5">
    <source>
        <dbReference type="Proteomes" id="UP000579647"/>
    </source>
</evidence>
<feature type="compositionally biased region" description="Basic and acidic residues" evidence="1">
    <location>
        <begin position="1"/>
        <end position="17"/>
    </location>
</feature>
<reference evidence="4 5" key="1">
    <citation type="submission" date="2020-08" db="EMBL/GenBank/DDBJ databases">
        <title>Sequencing the genomes of 1000 actinobacteria strains.</title>
        <authorList>
            <person name="Klenk H.-P."/>
        </authorList>
    </citation>
    <scope>NUCLEOTIDE SEQUENCE [LARGE SCALE GENOMIC DNA]</scope>
    <source>
        <strain evidence="4 5">DSM 44598</strain>
    </source>
</reference>